<feature type="region of interest" description="Disordered" evidence="4">
    <location>
        <begin position="1"/>
        <end position="24"/>
    </location>
</feature>
<comment type="similarity">
    <text evidence="1">Belongs to the trimethylamine methyltransferase family.</text>
</comment>
<protein>
    <recommendedName>
        <fullName evidence="6">Methyltransferase</fullName>
    </recommendedName>
</protein>
<accession>A0A381NSE6</accession>
<dbReference type="Gene3D" id="3.20.20.480">
    <property type="entry name" value="Trimethylamine methyltransferase-like"/>
    <property type="match status" value="1"/>
</dbReference>
<evidence type="ECO:0000256" key="3">
    <source>
        <dbReference type="ARBA" id="ARBA00022679"/>
    </source>
</evidence>
<dbReference type="InterPro" id="IPR038601">
    <property type="entry name" value="MttB-like_sf"/>
</dbReference>
<gene>
    <name evidence="5" type="ORF">METZ01_LOCUS10366</name>
</gene>
<keyword evidence="3" id="KW-0808">Transferase</keyword>
<evidence type="ECO:0000256" key="1">
    <source>
        <dbReference type="ARBA" id="ARBA00007137"/>
    </source>
</evidence>
<evidence type="ECO:0000256" key="2">
    <source>
        <dbReference type="ARBA" id="ARBA00022603"/>
    </source>
</evidence>
<dbReference type="GO" id="GO:0008168">
    <property type="term" value="F:methyltransferase activity"/>
    <property type="evidence" value="ECO:0007669"/>
    <property type="project" value="UniProtKB-KW"/>
</dbReference>
<evidence type="ECO:0000313" key="5">
    <source>
        <dbReference type="EMBL" id="SUZ57512.1"/>
    </source>
</evidence>
<organism evidence="5">
    <name type="scientific">marine metagenome</name>
    <dbReference type="NCBI Taxonomy" id="408172"/>
    <lineage>
        <taxon>unclassified sequences</taxon>
        <taxon>metagenomes</taxon>
        <taxon>ecological metagenomes</taxon>
    </lineage>
</organism>
<dbReference type="InterPro" id="IPR010426">
    <property type="entry name" value="MTTB_MeTrfase"/>
</dbReference>
<reference evidence="5" key="1">
    <citation type="submission" date="2018-05" db="EMBL/GenBank/DDBJ databases">
        <authorList>
            <person name="Lanie J.A."/>
            <person name="Ng W.-L."/>
            <person name="Kazmierczak K.M."/>
            <person name="Andrzejewski T.M."/>
            <person name="Davidsen T.M."/>
            <person name="Wayne K.J."/>
            <person name="Tettelin H."/>
            <person name="Glass J.I."/>
            <person name="Rusch D."/>
            <person name="Podicherti R."/>
            <person name="Tsui H.-C.T."/>
            <person name="Winkler M.E."/>
        </authorList>
    </citation>
    <scope>NUCLEOTIDE SEQUENCE</scope>
</reference>
<dbReference type="AlphaFoldDB" id="A0A381NSE6"/>
<dbReference type="GO" id="GO:0032259">
    <property type="term" value="P:methylation"/>
    <property type="evidence" value="ECO:0007669"/>
    <property type="project" value="UniProtKB-KW"/>
</dbReference>
<name>A0A381NSE6_9ZZZZ</name>
<keyword evidence="2" id="KW-0489">Methyltransferase</keyword>
<sequence length="519" mass="56916">MPRAGRQLTMGQSRRGRLSGRAKTRDVIGEQPPFAQPRMRFDPLRAVSDDELESIHRASLRVLAETGIDFLDDTARRQLVDAGCDVDGNRVRFDPDLVLRLVSTAPEQFTVHAPNPARNLQIGGDLITYTSVASPPFVTGLGRDRRDGNREDYRNLLRMAQVLNAVHTVAGYPVEPMDLHPSVRHLHATHDMLTLSDKVPFVYSLSRQRNIDAIEMTRIARGVNQDTISEEPSLYSVINTSTPLRYDTVMLHGIQEMSARNQVIVITPFTLAGAMAPVTVAGALVLQNAEALAGIAYTQVVRTGAPVIYGGFTSNVDMRSGAPAFGTPEYWKACLIGGQLARRYRLPYRTSNVNASNSVDAQSAYESVIAIWGAIMGGVNLLLHGAGWLEGGLLTSYEKMVIDADILNMVSSMLEPVAIDDASLAVEAIAEVGPAGHFFGTQHTQDRYATEHFQPMVSSWANYETWDEGGRVEAHQRAEKLARQVIDAHVDPPMDAAIRAELDAFVERRVAEGGVETDF</sequence>
<dbReference type="PIRSF" id="PIRSF037567">
    <property type="entry name" value="MTTB_MeTrfase"/>
    <property type="match status" value="1"/>
</dbReference>
<dbReference type="GO" id="GO:0015948">
    <property type="term" value="P:methanogenesis"/>
    <property type="evidence" value="ECO:0007669"/>
    <property type="project" value="InterPro"/>
</dbReference>
<evidence type="ECO:0008006" key="6">
    <source>
        <dbReference type="Google" id="ProtNLM"/>
    </source>
</evidence>
<evidence type="ECO:0000256" key="4">
    <source>
        <dbReference type="SAM" id="MobiDB-lite"/>
    </source>
</evidence>
<dbReference type="Pfam" id="PF06253">
    <property type="entry name" value="MTTB"/>
    <property type="match status" value="1"/>
</dbReference>
<dbReference type="EMBL" id="UINC01000562">
    <property type="protein sequence ID" value="SUZ57512.1"/>
    <property type="molecule type" value="Genomic_DNA"/>
</dbReference>
<proteinExistence type="inferred from homology"/>